<accession>Q01Y03</accession>
<protein>
    <submittedName>
        <fullName evidence="1">Uncharacterized protein</fullName>
    </submittedName>
</protein>
<organism evidence="1">
    <name type="scientific">Solibacter usitatus (strain Ellin6076)</name>
    <dbReference type="NCBI Taxonomy" id="234267"/>
    <lineage>
        <taxon>Bacteria</taxon>
        <taxon>Pseudomonadati</taxon>
        <taxon>Acidobacteriota</taxon>
        <taxon>Terriglobia</taxon>
        <taxon>Bryobacterales</taxon>
        <taxon>Solibacteraceae</taxon>
        <taxon>Candidatus Solibacter</taxon>
    </lineage>
</organism>
<gene>
    <name evidence="1" type="ordered locus">Acid_4501</name>
</gene>
<dbReference type="EMBL" id="CP000473">
    <property type="protein sequence ID" value="ABJ85462.1"/>
    <property type="molecule type" value="Genomic_DNA"/>
</dbReference>
<evidence type="ECO:0000313" key="1">
    <source>
        <dbReference type="EMBL" id="ABJ85462.1"/>
    </source>
</evidence>
<sequence>MLAGCCPCGRAQRNNVERRVPSDCQRTASMAREYLRSHGFTEADVDGHLRSTQAILDANGKSVSTSRIRTRLSTPKVPFFIWSTPLKAQVGVSTRADGSGCVVGLTITFHSLHRMVAAIIPVNEALVLGSNGALETEYLDAILASLPPS</sequence>
<dbReference type="AlphaFoldDB" id="Q01Y03"/>
<dbReference type="STRING" id="234267.Acid_4501"/>
<reference evidence="1" key="1">
    <citation type="submission" date="2006-10" db="EMBL/GenBank/DDBJ databases">
        <title>Complete sequence of Solibacter usitatus Ellin6076.</title>
        <authorList>
            <consortium name="US DOE Joint Genome Institute"/>
            <person name="Copeland A."/>
            <person name="Lucas S."/>
            <person name="Lapidus A."/>
            <person name="Barry K."/>
            <person name="Detter J.C."/>
            <person name="Glavina del Rio T."/>
            <person name="Hammon N."/>
            <person name="Israni S."/>
            <person name="Dalin E."/>
            <person name="Tice H."/>
            <person name="Pitluck S."/>
            <person name="Thompson L.S."/>
            <person name="Brettin T."/>
            <person name="Bruce D."/>
            <person name="Han C."/>
            <person name="Tapia R."/>
            <person name="Gilna P."/>
            <person name="Schmutz J."/>
            <person name="Larimer F."/>
            <person name="Land M."/>
            <person name="Hauser L."/>
            <person name="Kyrpides N."/>
            <person name="Mikhailova N."/>
            <person name="Janssen P.H."/>
            <person name="Kuske C.R."/>
            <person name="Richardson P."/>
        </authorList>
    </citation>
    <scope>NUCLEOTIDE SEQUENCE</scope>
    <source>
        <strain evidence="1">Ellin6076</strain>
    </source>
</reference>
<name>Q01Y03_SOLUE</name>
<dbReference type="InParanoid" id="Q01Y03"/>
<dbReference type="KEGG" id="sus:Acid_4501"/>
<proteinExistence type="predicted"/>
<dbReference type="HOGENOM" id="CLU_1748431_0_0_0"/>